<dbReference type="NCBIfam" id="TIGR01470">
    <property type="entry name" value="cysG_Nterm"/>
    <property type="match status" value="1"/>
</dbReference>
<dbReference type="GeneID" id="65096291"/>
<dbReference type="KEGG" id="mrtj:KHC33_03865"/>
<proteinExistence type="predicted"/>
<evidence type="ECO:0000256" key="2">
    <source>
        <dbReference type="ARBA" id="ARBA00012400"/>
    </source>
</evidence>
<dbReference type="Gene3D" id="3.30.160.110">
    <property type="entry name" value="Siroheme synthase, domain 2"/>
    <property type="match status" value="1"/>
</dbReference>
<dbReference type="SUPFAM" id="SSF75615">
    <property type="entry name" value="Siroheme synthase middle domains-like"/>
    <property type="match status" value="1"/>
</dbReference>
<keyword evidence="5" id="KW-0627">Porphyrin biosynthesis</keyword>
<dbReference type="AlphaFoldDB" id="A0A8E7B2G3"/>
<dbReference type="PANTHER" id="PTHR35330:SF1">
    <property type="entry name" value="SIROHEME BIOSYNTHESIS PROTEIN MET8"/>
    <property type="match status" value="1"/>
</dbReference>
<dbReference type="InterPro" id="IPR036291">
    <property type="entry name" value="NAD(P)-bd_dom_sf"/>
</dbReference>
<evidence type="ECO:0000256" key="3">
    <source>
        <dbReference type="ARBA" id="ARBA00023002"/>
    </source>
</evidence>
<dbReference type="InterPro" id="IPR006367">
    <property type="entry name" value="Sirohaem_synthase_N"/>
</dbReference>
<accession>A0A8E7B2G3</accession>
<dbReference type="EC" id="1.3.1.76" evidence="2"/>
<protein>
    <recommendedName>
        <fullName evidence="2">precorrin-2 dehydrogenase</fullName>
        <ecNumber evidence="2">1.3.1.76</ecNumber>
    </recommendedName>
</protein>
<keyword evidence="8" id="KW-1185">Reference proteome</keyword>
<gene>
    <name evidence="7" type="ORF">KHC33_03865</name>
</gene>
<dbReference type="SUPFAM" id="SSF51735">
    <property type="entry name" value="NAD(P)-binding Rossmann-fold domains"/>
    <property type="match status" value="1"/>
</dbReference>
<reference evidence="7 8" key="1">
    <citation type="submission" date="2021-05" db="EMBL/GenBank/DDBJ databases">
        <title>A novel Methanospirillum isolate from a pyrite-forming mixed culture.</title>
        <authorList>
            <person name="Bunk B."/>
            <person name="Sproer C."/>
            <person name="Spring S."/>
            <person name="Pester M."/>
        </authorList>
    </citation>
    <scope>NUCLEOTIDE SEQUENCE [LARGE SCALE GENOMIC DNA]</scope>
    <source>
        <strain evidence="7 8">J.3.6.1-F.2.7.3</strain>
    </source>
</reference>
<organism evidence="7 8">
    <name type="scientific">Methanospirillum purgamenti</name>
    <dbReference type="NCBI Taxonomy" id="2834276"/>
    <lineage>
        <taxon>Archaea</taxon>
        <taxon>Methanobacteriati</taxon>
        <taxon>Methanobacteriota</taxon>
        <taxon>Stenosarchaea group</taxon>
        <taxon>Methanomicrobia</taxon>
        <taxon>Methanomicrobiales</taxon>
        <taxon>Methanospirillaceae</taxon>
        <taxon>Methanospirillum</taxon>
    </lineage>
</organism>
<dbReference type="UniPathway" id="UPA00262">
    <property type="reaction ID" value="UER00222"/>
</dbReference>
<evidence type="ECO:0000256" key="4">
    <source>
        <dbReference type="ARBA" id="ARBA00023027"/>
    </source>
</evidence>
<keyword evidence="3" id="KW-0560">Oxidoreductase</keyword>
<dbReference type="Pfam" id="PF13241">
    <property type="entry name" value="NAD_binding_7"/>
    <property type="match status" value="1"/>
</dbReference>
<comment type="catalytic activity">
    <reaction evidence="6">
        <text>precorrin-2 + NAD(+) = sirohydrochlorin + NADH + 2 H(+)</text>
        <dbReference type="Rhea" id="RHEA:15613"/>
        <dbReference type="ChEBI" id="CHEBI:15378"/>
        <dbReference type="ChEBI" id="CHEBI:57540"/>
        <dbReference type="ChEBI" id="CHEBI:57945"/>
        <dbReference type="ChEBI" id="CHEBI:58351"/>
        <dbReference type="ChEBI" id="CHEBI:58827"/>
        <dbReference type="EC" id="1.3.1.76"/>
    </reaction>
</comment>
<comment type="pathway">
    <text evidence="1">Porphyrin-containing compound metabolism; siroheme biosynthesis; sirohydrochlorin from precorrin-2: step 1/1.</text>
</comment>
<evidence type="ECO:0000256" key="6">
    <source>
        <dbReference type="ARBA" id="ARBA00047561"/>
    </source>
</evidence>
<evidence type="ECO:0000256" key="1">
    <source>
        <dbReference type="ARBA" id="ARBA00005010"/>
    </source>
</evidence>
<dbReference type="InterPro" id="IPR028161">
    <property type="entry name" value="Met8-like"/>
</dbReference>
<dbReference type="GO" id="GO:0019354">
    <property type="term" value="P:siroheme biosynthetic process"/>
    <property type="evidence" value="ECO:0007669"/>
    <property type="project" value="UniProtKB-UniPathway"/>
</dbReference>
<evidence type="ECO:0000313" key="7">
    <source>
        <dbReference type="EMBL" id="QVV89664.1"/>
    </source>
</evidence>
<keyword evidence="4" id="KW-0520">NAD</keyword>
<dbReference type="Gene3D" id="3.40.50.720">
    <property type="entry name" value="NAD(P)-binding Rossmann-like Domain"/>
    <property type="match status" value="1"/>
</dbReference>
<dbReference type="EMBL" id="CP075546">
    <property type="protein sequence ID" value="QVV89664.1"/>
    <property type="molecule type" value="Genomic_DNA"/>
</dbReference>
<evidence type="ECO:0000256" key="5">
    <source>
        <dbReference type="ARBA" id="ARBA00023244"/>
    </source>
</evidence>
<name>A0A8E7B2G3_9EURY</name>
<sequence>MIPLMIDFTGKKVIIFGGGVVGARKARYFANEADVVVYSRSFHPEFQEIPVKTEVCNLTRDLETLRNIIHHASLVIAATSDPELNGLIESACTHEHIWCNVAAGKQGDVVLPAKISGNRYVIAVSTSGSVPAVSRLIREEIENTFPDLDDLILLGEWIRDTYRGDRTGTDSYDTVLYAALRDPETRKSLTNGMNAAQEYVQRRFAI</sequence>
<evidence type="ECO:0000313" key="8">
    <source>
        <dbReference type="Proteomes" id="UP000680656"/>
    </source>
</evidence>
<dbReference type="PANTHER" id="PTHR35330">
    <property type="entry name" value="SIROHEME BIOSYNTHESIS PROTEIN MET8"/>
    <property type="match status" value="1"/>
</dbReference>
<dbReference type="GO" id="GO:0043115">
    <property type="term" value="F:precorrin-2 dehydrogenase activity"/>
    <property type="evidence" value="ECO:0007669"/>
    <property type="project" value="UniProtKB-EC"/>
</dbReference>
<dbReference type="GO" id="GO:0004325">
    <property type="term" value="F:ferrochelatase activity"/>
    <property type="evidence" value="ECO:0007669"/>
    <property type="project" value="InterPro"/>
</dbReference>
<dbReference type="RefSeq" id="WP_214420454.1">
    <property type="nucleotide sequence ID" value="NZ_CP075546.1"/>
</dbReference>
<dbReference type="Proteomes" id="UP000680656">
    <property type="component" value="Chromosome"/>
</dbReference>